<evidence type="ECO:0000259" key="1">
    <source>
        <dbReference type="PROSITE" id="PS50075"/>
    </source>
</evidence>
<dbReference type="SUPFAM" id="SSF47336">
    <property type="entry name" value="ACP-like"/>
    <property type="match status" value="1"/>
</dbReference>
<dbReference type="Gene3D" id="1.10.1200.10">
    <property type="entry name" value="ACP-like"/>
    <property type="match status" value="1"/>
</dbReference>
<keyword evidence="4" id="KW-1185">Reference proteome</keyword>
<dbReference type="InterPro" id="IPR036736">
    <property type="entry name" value="ACP-like_sf"/>
</dbReference>
<name>G7L9E8_MEDTR</name>
<sequence length="162" mass="18485">MQRTKTKLLAVCQKVQPLQESLKFTALGADSLDTVEIVMVLEEEFGISVEEESYSCRVLQRWAGYVLHSEHNIWRYHCLIYPFYLNSTTIHSILTQMTQSLASLREAQLPDTGAMFILACREIHAEIVSDLGITDVVAVDEYFGQYQRKLVHLCMDSHPSSD</sequence>
<reference evidence="2 4" key="2">
    <citation type="journal article" date="2014" name="BMC Genomics">
        <title>An improved genome release (version Mt4.0) for the model legume Medicago truncatula.</title>
        <authorList>
            <person name="Tang H."/>
            <person name="Krishnakumar V."/>
            <person name="Bidwell S."/>
            <person name="Rosen B."/>
            <person name="Chan A."/>
            <person name="Zhou S."/>
            <person name="Gentzbittel L."/>
            <person name="Childs K.L."/>
            <person name="Yandell M."/>
            <person name="Gundlach H."/>
            <person name="Mayer K.F."/>
            <person name="Schwartz D.C."/>
            <person name="Town C.D."/>
        </authorList>
    </citation>
    <scope>GENOME REANNOTATION</scope>
    <source>
        <strain evidence="3 4">cv. Jemalong A17</strain>
    </source>
</reference>
<dbReference type="EnsemblPlants" id="AET03616">
    <property type="protein sequence ID" value="AET03616"/>
    <property type="gene ID" value="MTR_8g073750"/>
</dbReference>
<dbReference type="eggNOG" id="KOG1912">
    <property type="taxonomic scope" value="Eukaryota"/>
</dbReference>
<dbReference type="PANTHER" id="PTHR46153">
    <property type="entry name" value="ACYL CARRIER PROTEIN"/>
    <property type="match status" value="1"/>
</dbReference>
<reference evidence="2 4" key="1">
    <citation type="journal article" date="2011" name="Nature">
        <title>The Medicago genome provides insight into the evolution of rhizobial symbioses.</title>
        <authorList>
            <person name="Young N.D."/>
            <person name="Debelle F."/>
            <person name="Oldroyd G.E."/>
            <person name="Geurts R."/>
            <person name="Cannon S.B."/>
            <person name="Udvardi M.K."/>
            <person name="Benedito V.A."/>
            <person name="Mayer K.F."/>
            <person name="Gouzy J."/>
            <person name="Schoof H."/>
            <person name="Van de Peer Y."/>
            <person name="Proost S."/>
            <person name="Cook D.R."/>
            <person name="Meyers B.C."/>
            <person name="Spannagl M."/>
            <person name="Cheung F."/>
            <person name="De Mita S."/>
            <person name="Krishnakumar V."/>
            <person name="Gundlach H."/>
            <person name="Zhou S."/>
            <person name="Mudge J."/>
            <person name="Bharti A.K."/>
            <person name="Murray J.D."/>
            <person name="Naoumkina M.A."/>
            <person name="Rosen B."/>
            <person name="Silverstein K.A."/>
            <person name="Tang H."/>
            <person name="Rombauts S."/>
            <person name="Zhao P.X."/>
            <person name="Zhou P."/>
            <person name="Barbe V."/>
            <person name="Bardou P."/>
            <person name="Bechner M."/>
            <person name="Bellec A."/>
            <person name="Berger A."/>
            <person name="Berges H."/>
            <person name="Bidwell S."/>
            <person name="Bisseling T."/>
            <person name="Choisne N."/>
            <person name="Couloux A."/>
            <person name="Denny R."/>
            <person name="Deshpande S."/>
            <person name="Dai X."/>
            <person name="Doyle J.J."/>
            <person name="Dudez A.M."/>
            <person name="Farmer A.D."/>
            <person name="Fouteau S."/>
            <person name="Franken C."/>
            <person name="Gibelin C."/>
            <person name="Gish J."/>
            <person name="Goldstein S."/>
            <person name="Gonzalez A.J."/>
            <person name="Green P.J."/>
            <person name="Hallab A."/>
            <person name="Hartog M."/>
            <person name="Hua A."/>
            <person name="Humphray S.J."/>
            <person name="Jeong D.H."/>
            <person name="Jing Y."/>
            <person name="Jocker A."/>
            <person name="Kenton S.M."/>
            <person name="Kim D.J."/>
            <person name="Klee K."/>
            <person name="Lai H."/>
            <person name="Lang C."/>
            <person name="Lin S."/>
            <person name="Macmil S.L."/>
            <person name="Magdelenat G."/>
            <person name="Matthews L."/>
            <person name="McCorrison J."/>
            <person name="Monaghan E.L."/>
            <person name="Mun J.H."/>
            <person name="Najar F.Z."/>
            <person name="Nicholson C."/>
            <person name="Noirot C."/>
            <person name="O'Bleness M."/>
            <person name="Paule C.R."/>
            <person name="Poulain J."/>
            <person name="Prion F."/>
            <person name="Qin B."/>
            <person name="Qu C."/>
            <person name="Retzel E.F."/>
            <person name="Riddle C."/>
            <person name="Sallet E."/>
            <person name="Samain S."/>
            <person name="Samson N."/>
            <person name="Sanders I."/>
            <person name="Saurat O."/>
            <person name="Scarpelli C."/>
            <person name="Schiex T."/>
            <person name="Segurens B."/>
            <person name="Severin A.J."/>
            <person name="Sherrier D.J."/>
            <person name="Shi R."/>
            <person name="Sims S."/>
            <person name="Singer S.R."/>
            <person name="Sinharoy S."/>
            <person name="Sterck L."/>
            <person name="Viollet A."/>
            <person name="Wang B.B."/>
            <person name="Wang K."/>
            <person name="Wang M."/>
            <person name="Wang X."/>
            <person name="Warfsmann J."/>
            <person name="Weissenbach J."/>
            <person name="White D.D."/>
            <person name="White J.D."/>
            <person name="Wiley G.B."/>
            <person name="Wincker P."/>
            <person name="Xing Y."/>
            <person name="Yang L."/>
            <person name="Yao Z."/>
            <person name="Ying F."/>
            <person name="Zhai J."/>
            <person name="Zhou L."/>
            <person name="Zuber A."/>
            <person name="Denarie J."/>
            <person name="Dixon R.A."/>
            <person name="May G.D."/>
            <person name="Schwartz D.C."/>
            <person name="Rogers J."/>
            <person name="Quetier F."/>
            <person name="Town C.D."/>
            <person name="Roe B.A."/>
        </authorList>
    </citation>
    <scope>NUCLEOTIDE SEQUENCE [LARGE SCALE GENOMIC DNA]</scope>
    <source>
        <strain evidence="2">A17</strain>
        <strain evidence="3 4">cv. Jemalong A17</strain>
    </source>
</reference>
<dbReference type="InterPro" id="IPR057854">
    <property type="entry name" value="TPR_WDR11"/>
</dbReference>
<dbReference type="Pfam" id="PF23753">
    <property type="entry name" value="TPR_WDR11"/>
    <property type="match status" value="1"/>
</dbReference>
<organism evidence="2 4">
    <name type="scientific">Medicago truncatula</name>
    <name type="common">Barrel medic</name>
    <name type="synonym">Medicago tribuloides</name>
    <dbReference type="NCBI Taxonomy" id="3880"/>
    <lineage>
        <taxon>Eukaryota</taxon>
        <taxon>Viridiplantae</taxon>
        <taxon>Streptophyta</taxon>
        <taxon>Embryophyta</taxon>
        <taxon>Tracheophyta</taxon>
        <taxon>Spermatophyta</taxon>
        <taxon>Magnoliopsida</taxon>
        <taxon>eudicotyledons</taxon>
        <taxon>Gunneridae</taxon>
        <taxon>Pentapetalae</taxon>
        <taxon>rosids</taxon>
        <taxon>fabids</taxon>
        <taxon>Fabales</taxon>
        <taxon>Fabaceae</taxon>
        <taxon>Papilionoideae</taxon>
        <taxon>50 kb inversion clade</taxon>
        <taxon>NPAAA clade</taxon>
        <taxon>Hologalegina</taxon>
        <taxon>IRL clade</taxon>
        <taxon>Trifolieae</taxon>
        <taxon>Medicago</taxon>
    </lineage>
</organism>
<feature type="domain" description="Carrier" evidence="1">
    <location>
        <begin position="1"/>
        <end position="70"/>
    </location>
</feature>
<evidence type="ECO:0000313" key="3">
    <source>
        <dbReference type="EnsemblPlants" id="AET03616"/>
    </source>
</evidence>
<gene>
    <name evidence="2" type="ordered locus">MTR_8g073750</name>
</gene>
<dbReference type="InterPro" id="IPR044813">
    <property type="entry name" value="ACP_chloroplastic"/>
</dbReference>
<dbReference type="PANTHER" id="PTHR46153:SF29">
    <property type="entry name" value="ACYL CARRIER PROTEIN"/>
    <property type="match status" value="1"/>
</dbReference>
<proteinExistence type="predicted"/>
<dbReference type="Proteomes" id="UP000002051">
    <property type="component" value="Chromosome 8"/>
</dbReference>
<accession>G7L9E8</accession>
<dbReference type="InterPro" id="IPR009081">
    <property type="entry name" value="PP-bd_ACP"/>
</dbReference>
<dbReference type="AlphaFoldDB" id="G7L9E8"/>
<dbReference type="STRING" id="3880.G7L9E8"/>
<protein>
    <submittedName>
        <fullName evidence="2">Phosphopantetheine attachment site protein</fullName>
    </submittedName>
</protein>
<dbReference type="EMBL" id="CM001224">
    <property type="protein sequence ID" value="AET03616.1"/>
    <property type="molecule type" value="Genomic_DNA"/>
</dbReference>
<dbReference type="PROSITE" id="PS50075">
    <property type="entry name" value="CARRIER"/>
    <property type="match status" value="1"/>
</dbReference>
<dbReference type="HOGENOM" id="CLU_1637930_0_0_1"/>
<reference evidence="3" key="3">
    <citation type="submission" date="2015-04" db="UniProtKB">
        <authorList>
            <consortium name="EnsemblPlants"/>
        </authorList>
    </citation>
    <scope>IDENTIFICATION</scope>
    <source>
        <strain evidence="3">cv. Jemalong A17</strain>
    </source>
</reference>
<dbReference type="PaxDb" id="3880-AET03616"/>
<dbReference type="GO" id="GO:0000036">
    <property type="term" value="F:acyl carrier activity"/>
    <property type="evidence" value="ECO:0007669"/>
    <property type="project" value="InterPro"/>
</dbReference>
<evidence type="ECO:0000313" key="4">
    <source>
        <dbReference type="Proteomes" id="UP000002051"/>
    </source>
</evidence>
<evidence type="ECO:0000313" key="2">
    <source>
        <dbReference type="EMBL" id="AET03616.1"/>
    </source>
</evidence>